<dbReference type="STRING" id="1108045.GORHZ_206_00370"/>
<dbReference type="Proteomes" id="UP000008363">
    <property type="component" value="Unassembled WGS sequence"/>
</dbReference>
<dbReference type="eggNOG" id="COG4635">
    <property type="taxonomic scope" value="Bacteria"/>
</dbReference>
<dbReference type="SUPFAM" id="SSF52218">
    <property type="entry name" value="Flavoproteins"/>
    <property type="match status" value="1"/>
</dbReference>
<dbReference type="InterPro" id="IPR008254">
    <property type="entry name" value="Flavodoxin/NO_synth"/>
</dbReference>
<evidence type="ECO:0000259" key="1">
    <source>
        <dbReference type="PROSITE" id="PS50902"/>
    </source>
</evidence>
<dbReference type="AlphaFoldDB" id="K6VA96"/>
<dbReference type="InterPro" id="IPR029039">
    <property type="entry name" value="Flavoprotein-like_sf"/>
</dbReference>
<dbReference type="OrthoDB" id="129384at2"/>
<dbReference type="PANTHER" id="PTHR38030:SF2">
    <property type="entry name" value="PROTOPORPHYRINOGEN IX DEHYDROGENASE [QUINONE]"/>
    <property type="match status" value="1"/>
</dbReference>
<dbReference type="GO" id="GO:0070819">
    <property type="term" value="F:menaquinone-dependent protoporphyrinogen oxidase activity"/>
    <property type="evidence" value="ECO:0007669"/>
    <property type="project" value="TreeGrafter"/>
</dbReference>
<dbReference type="EMBL" id="BAHC01000206">
    <property type="protein sequence ID" value="GAB93133.1"/>
    <property type="molecule type" value="Genomic_DNA"/>
</dbReference>
<comment type="caution">
    <text evidence="2">The sequence shown here is derived from an EMBL/GenBank/DDBJ whole genome shotgun (WGS) entry which is preliminary data.</text>
</comment>
<dbReference type="RefSeq" id="WP_006338078.1">
    <property type="nucleotide sequence ID" value="NZ_BAHC01000206.1"/>
</dbReference>
<accession>K6VA96</accession>
<dbReference type="GO" id="GO:0010181">
    <property type="term" value="F:FMN binding"/>
    <property type="evidence" value="ECO:0007669"/>
    <property type="project" value="InterPro"/>
</dbReference>
<protein>
    <recommendedName>
        <fullName evidence="1">Flavodoxin-like domain-containing protein</fullName>
    </recommendedName>
</protein>
<dbReference type="InterPro" id="IPR052200">
    <property type="entry name" value="Protoporphyrinogen_IX_DH"/>
</dbReference>
<dbReference type="Pfam" id="PF12724">
    <property type="entry name" value="Flavodoxin_5"/>
    <property type="match status" value="1"/>
</dbReference>
<dbReference type="Gene3D" id="3.40.50.360">
    <property type="match status" value="1"/>
</dbReference>
<sequence>MTKVLVAYASKHHSTAEIADAIADELRAHGLDVECLEAGETSAEGYDAVVLGSAMYTGRWLRHARTFLKHNLDALKQVPFWIFTSGPVGENVDKELEEDSKWLEPHHVLGLAESVGVRGHVVFAGRIPEDPHGFIEKAMARNTPEEFRDSRDWDQIRKWGAEIATELGASAQPQT</sequence>
<dbReference type="PANTHER" id="PTHR38030">
    <property type="entry name" value="PROTOPORPHYRINOGEN IX DEHYDROGENASE [MENAQUINONE]"/>
    <property type="match status" value="1"/>
</dbReference>
<evidence type="ECO:0000313" key="3">
    <source>
        <dbReference type="Proteomes" id="UP000008363"/>
    </source>
</evidence>
<organism evidence="2 3">
    <name type="scientific">Gordonia rhizosphera NBRC 16068</name>
    <dbReference type="NCBI Taxonomy" id="1108045"/>
    <lineage>
        <taxon>Bacteria</taxon>
        <taxon>Bacillati</taxon>
        <taxon>Actinomycetota</taxon>
        <taxon>Actinomycetes</taxon>
        <taxon>Mycobacteriales</taxon>
        <taxon>Gordoniaceae</taxon>
        <taxon>Gordonia</taxon>
    </lineage>
</organism>
<feature type="domain" description="Flavodoxin-like" evidence="1">
    <location>
        <begin position="4"/>
        <end position="164"/>
    </location>
</feature>
<proteinExistence type="predicted"/>
<gene>
    <name evidence="2" type="ORF">GORHZ_206_00370</name>
</gene>
<dbReference type="InterPro" id="IPR026816">
    <property type="entry name" value="Flavodoxin_dom"/>
</dbReference>
<keyword evidence="3" id="KW-1185">Reference proteome</keyword>
<dbReference type="PROSITE" id="PS50902">
    <property type="entry name" value="FLAVODOXIN_LIKE"/>
    <property type="match status" value="1"/>
</dbReference>
<reference evidence="2 3" key="1">
    <citation type="submission" date="2012-08" db="EMBL/GenBank/DDBJ databases">
        <title>Whole genome shotgun sequence of Gordonia rhizosphera NBRC 16068.</title>
        <authorList>
            <person name="Takarada H."/>
            <person name="Isaki S."/>
            <person name="Hosoyama A."/>
            <person name="Tsuchikane K."/>
            <person name="Katsumata H."/>
            <person name="Baba S."/>
            <person name="Ohji S."/>
            <person name="Yamazaki S."/>
            <person name="Fujita N."/>
        </authorList>
    </citation>
    <scope>NUCLEOTIDE SEQUENCE [LARGE SCALE GENOMIC DNA]</scope>
    <source>
        <strain evidence="2 3">NBRC 16068</strain>
    </source>
</reference>
<evidence type="ECO:0000313" key="2">
    <source>
        <dbReference type="EMBL" id="GAB93133.1"/>
    </source>
</evidence>
<dbReference type="GO" id="GO:0006783">
    <property type="term" value="P:heme biosynthetic process"/>
    <property type="evidence" value="ECO:0007669"/>
    <property type="project" value="TreeGrafter"/>
</dbReference>
<name>K6VA96_9ACTN</name>